<dbReference type="PANTHER" id="PTHR15487">
    <property type="entry name" value="ADP-RIBOSYLATION FACTOR-LIKE PROTEIN 2-BINDING PROTEIN"/>
    <property type="match status" value="1"/>
</dbReference>
<dbReference type="Proteomes" id="UP001210925">
    <property type="component" value="Unassembled WGS sequence"/>
</dbReference>
<evidence type="ECO:0000256" key="1">
    <source>
        <dbReference type="ARBA" id="ARBA00004120"/>
    </source>
</evidence>
<keyword evidence="12" id="KW-0966">Cell projection</keyword>
<evidence type="ECO:0000256" key="3">
    <source>
        <dbReference type="ARBA" id="ARBA00004300"/>
    </source>
</evidence>
<protein>
    <recommendedName>
        <fullName evidence="6">ADP-ribosylation factor-like protein 2-binding protein</fullName>
    </recommendedName>
</protein>
<evidence type="ECO:0000256" key="7">
    <source>
        <dbReference type="ARBA" id="ARBA00022490"/>
    </source>
</evidence>
<comment type="similarity">
    <text evidence="5">Belongs to the ARL2BP family.</text>
</comment>
<evidence type="ECO:0000256" key="6">
    <source>
        <dbReference type="ARBA" id="ARBA00014849"/>
    </source>
</evidence>
<reference evidence="14" key="1">
    <citation type="submission" date="2020-05" db="EMBL/GenBank/DDBJ databases">
        <title>Phylogenomic resolution of chytrid fungi.</title>
        <authorList>
            <person name="Stajich J.E."/>
            <person name="Amses K."/>
            <person name="Simmons R."/>
            <person name="Seto K."/>
            <person name="Myers J."/>
            <person name="Bonds A."/>
            <person name="Quandt C.A."/>
            <person name="Barry K."/>
            <person name="Liu P."/>
            <person name="Grigoriev I."/>
            <person name="Longcore J.E."/>
            <person name="James T.Y."/>
        </authorList>
    </citation>
    <scope>NUCLEOTIDE SEQUENCE</scope>
    <source>
        <strain evidence="14">PLAUS21</strain>
    </source>
</reference>
<dbReference type="GO" id="GO:0005758">
    <property type="term" value="C:mitochondrial intermembrane space"/>
    <property type="evidence" value="ECO:0007669"/>
    <property type="project" value="UniProtKB-SubCell"/>
</dbReference>
<dbReference type="InterPro" id="IPR042541">
    <property type="entry name" value="BART_sf"/>
</dbReference>
<dbReference type="PANTHER" id="PTHR15487:SF4">
    <property type="entry name" value="ADP-RIBOSYLATION FACTOR-LIKE PROTEIN 2-BINDING PROTEIN"/>
    <property type="match status" value="1"/>
</dbReference>
<organism evidence="14 15">
    <name type="scientific">Boothiomyces macroporosus</name>
    <dbReference type="NCBI Taxonomy" id="261099"/>
    <lineage>
        <taxon>Eukaryota</taxon>
        <taxon>Fungi</taxon>
        <taxon>Fungi incertae sedis</taxon>
        <taxon>Chytridiomycota</taxon>
        <taxon>Chytridiomycota incertae sedis</taxon>
        <taxon>Chytridiomycetes</taxon>
        <taxon>Rhizophydiales</taxon>
        <taxon>Terramycetaceae</taxon>
        <taxon>Boothiomyces</taxon>
    </lineage>
</organism>
<gene>
    <name evidence="14" type="primary">ARL2BP</name>
    <name evidence="14" type="ORF">HK103_004608</name>
</gene>
<accession>A0AAD5UKP2</accession>
<keyword evidence="7" id="KW-0963">Cytoplasm</keyword>
<dbReference type="GO" id="GO:0005634">
    <property type="term" value="C:nucleus"/>
    <property type="evidence" value="ECO:0007669"/>
    <property type="project" value="UniProtKB-SubCell"/>
</dbReference>
<evidence type="ECO:0000256" key="11">
    <source>
        <dbReference type="ARBA" id="ARBA00023242"/>
    </source>
</evidence>
<feature type="domain" description="BART" evidence="13">
    <location>
        <begin position="20"/>
        <end position="133"/>
    </location>
</feature>
<keyword evidence="11" id="KW-0539">Nucleus</keyword>
<dbReference type="EMBL" id="JADGKB010000039">
    <property type="protein sequence ID" value="KAJ3257388.1"/>
    <property type="molecule type" value="Genomic_DNA"/>
</dbReference>
<evidence type="ECO:0000256" key="9">
    <source>
        <dbReference type="ARBA" id="ARBA00023128"/>
    </source>
</evidence>
<evidence type="ECO:0000313" key="15">
    <source>
        <dbReference type="Proteomes" id="UP001210925"/>
    </source>
</evidence>
<keyword evidence="15" id="KW-1185">Reference proteome</keyword>
<dbReference type="Gene3D" id="1.20.1520.10">
    <property type="entry name" value="ADP-ribosylation factor-like 2-binding protein, domain"/>
    <property type="match status" value="1"/>
</dbReference>
<sequence length="149" mass="18002">MDFDLEETISKSIHPQDERFDTVIGELEEILMDEEFLEFQHSFFNKYSHIFTDDEENKLEYMDIFEKYTAHVEKYIAQRLTANLKWFKMEEFLEQLKERSSEELEGDVFELLESLGDFNVFKEMMLAHKLEKNRQHIDLSGLLFVNSRK</sequence>
<name>A0AAD5UKP2_9FUNG</name>
<dbReference type="Pfam" id="PF11527">
    <property type="entry name" value="ARL2_Bind_BART"/>
    <property type="match status" value="1"/>
</dbReference>
<evidence type="ECO:0000256" key="10">
    <source>
        <dbReference type="ARBA" id="ARBA00023212"/>
    </source>
</evidence>
<evidence type="ECO:0000313" key="14">
    <source>
        <dbReference type="EMBL" id="KAJ3257388.1"/>
    </source>
</evidence>
<evidence type="ECO:0000256" key="12">
    <source>
        <dbReference type="ARBA" id="ARBA00023273"/>
    </source>
</evidence>
<comment type="caution">
    <text evidence="14">The sequence shown here is derived from an EMBL/GenBank/DDBJ whole genome shotgun (WGS) entry which is preliminary data.</text>
</comment>
<evidence type="ECO:0000259" key="13">
    <source>
        <dbReference type="Pfam" id="PF11527"/>
    </source>
</evidence>
<keyword evidence="9" id="KW-0496">Mitochondrion</keyword>
<proteinExistence type="inferred from homology"/>
<keyword evidence="10" id="KW-0206">Cytoskeleton</keyword>
<dbReference type="GO" id="GO:0051457">
    <property type="term" value="P:maintenance of protein location in nucleus"/>
    <property type="evidence" value="ECO:0007669"/>
    <property type="project" value="TreeGrafter"/>
</dbReference>
<evidence type="ECO:0000256" key="8">
    <source>
        <dbReference type="ARBA" id="ARBA00023069"/>
    </source>
</evidence>
<evidence type="ECO:0000256" key="5">
    <source>
        <dbReference type="ARBA" id="ARBA00009880"/>
    </source>
</evidence>
<dbReference type="InterPro" id="IPR038849">
    <property type="entry name" value="ARL2BP"/>
</dbReference>
<comment type="subcellular location">
    <subcellularLocation>
        <location evidence="1">Cytoplasm</location>
        <location evidence="1">Cytoskeleton</location>
        <location evidence="1">Cilium basal body</location>
    </subcellularLocation>
    <subcellularLocation>
        <location evidence="3">Cytoplasm</location>
        <location evidence="3">Cytoskeleton</location>
        <location evidence="3">Microtubule organizing center</location>
        <location evidence="3">Centrosome</location>
    </subcellularLocation>
    <subcellularLocation>
        <location evidence="4">Mitochondrion intermembrane space</location>
    </subcellularLocation>
    <subcellularLocation>
        <location evidence="2">Nucleus</location>
    </subcellularLocation>
</comment>
<evidence type="ECO:0000256" key="2">
    <source>
        <dbReference type="ARBA" id="ARBA00004123"/>
    </source>
</evidence>
<dbReference type="InterPro" id="IPR023379">
    <property type="entry name" value="BART_dom"/>
</dbReference>
<evidence type="ECO:0000256" key="4">
    <source>
        <dbReference type="ARBA" id="ARBA00004569"/>
    </source>
</evidence>
<dbReference type="AlphaFoldDB" id="A0AAD5UKP2"/>
<keyword evidence="8" id="KW-0969">Cilium</keyword>